<feature type="transmembrane region" description="Helical" evidence="4">
    <location>
        <begin position="172"/>
        <end position="193"/>
    </location>
</feature>
<dbReference type="KEGG" id="psin:CAK95_00465"/>
<feature type="transmembrane region" description="Helical" evidence="4">
    <location>
        <begin position="107"/>
        <end position="131"/>
    </location>
</feature>
<dbReference type="SUPFAM" id="SSF103473">
    <property type="entry name" value="MFS general substrate transporter"/>
    <property type="match status" value="1"/>
</dbReference>
<feature type="transmembrane region" description="Helical" evidence="4">
    <location>
        <begin position="290"/>
        <end position="311"/>
    </location>
</feature>
<accession>A0A1W6ZZ58</accession>
<dbReference type="PANTHER" id="PTHR11360:SF284">
    <property type="entry name" value="EG:103B4.3 PROTEIN-RELATED"/>
    <property type="match status" value="1"/>
</dbReference>
<dbReference type="Pfam" id="PF07690">
    <property type="entry name" value="MFS_1"/>
    <property type="match status" value="1"/>
</dbReference>
<reference evidence="6 7" key="1">
    <citation type="submission" date="2017-05" db="EMBL/GenBank/DDBJ databases">
        <title>Full genome sequence of Pseudorhodoplanes sinuspersici.</title>
        <authorList>
            <person name="Dastgheib S.M.M."/>
            <person name="Shavandi M."/>
            <person name="Tirandaz H."/>
        </authorList>
    </citation>
    <scope>NUCLEOTIDE SEQUENCE [LARGE SCALE GENOMIC DNA]</scope>
    <source>
        <strain evidence="6 7">RIPI110</strain>
    </source>
</reference>
<gene>
    <name evidence="6" type="ORF">CAK95_00465</name>
</gene>
<dbReference type="PROSITE" id="PS50850">
    <property type="entry name" value="MFS"/>
    <property type="match status" value="1"/>
</dbReference>
<keyword evidence="7" id="KW-1185">Reference proteome</keyword>
<dbReference type="InterPro" id="IPR050327">
    <property type="entry name" value="Proton-linked_MCT"/>
</dbReference>
<dbReference type="EMBL" id="CP021112">
    <property type="protein sequence ID" value="ARQ02679.1"/>
    <property type="molecule type" value="Genomic_DNA"/>
</dbReference>
<feature type="transmembrane region" description="Helical" evidence="4">
    <location>
        <begin position="381"/>
        <end position="401"/>
    </location>
</feature>
<keyword evidence="1 4" id="KW-0812">Transmembrane</keyword>
<evidence type="ECO:0000256" key="2">
    <source>
        <dbReference type="ARBA" id="ARBA00022989"/>
    </source>
</evidence>
<feature type="domain" description="Major facilitator superfamily (MFS) profile" evidence="5">
    <location>
        <begin position="14"/>
        <end position="405"/>
    </location>
</feature>
<feature type="transmembrane region" description="Helical" evidence="4">
    <location>
        <begin position="226"/>
        <end position="251"/>
    </location>
</feature>
<dbReference type="CDD" id="cd17355">
    <property type="entry name" value="MFS_YcxA_like"/>
    <property type="match status" value="1"/>
</dbReference>
<protein>
    <submittedName>
        <fullName evidence="6">MFS transporter</fullName>
    </submittedName>
</protein>
<evidence type="ECO:0000256" key="3">
    <source>
        <dbReference type="ARBA" id="ARBA00023136"/>
    </source>
</evidence>
<feature type="transmembrane region" description="Helical" evidence="4">
    <location>
        <begin position="347"/>
        <end position="369"/>
    </location>
</feature>
<feature type="transmembrane region" description="Helical" evidence="4">
    <location>
        <begin position="317"/>
        <end position="340"/>
    </location>
</feature>
<feature type="transmembrane region" description="Helical" evidence="4">
    <location>
        <begin position="83"/>
        <end position="101"/>
    </location>
</feature>
<sequence>MPVTPSATPSWRTPLIVILSGCVISLIAFGPRSATGLFMQPISDANGWGRDVFALAFALQNLLWGVGQPFAGAIADRFGMVRVMCGGALLYALGLVLMAYSTTPLSFNITTGVLIGFGLSGCSFNLVVAALGKLVPEHMRSTAFGAGTAAGSFGQFLFAPLGAALISNYGWSFALFAFAAAVLIILPFSIVLATPPATKAAASGAVADAPQSIRHALSEAFGHRSYVLLVLGFFTCGFQLAFITAHLPAYLIDRGLSVQVGGWVLAVIGLFNIVGSLTAGWLGNRMPKRYLLAALYFARAVSIALFIALPLSTTSALIFGVSTGLTWLSTVPPTSGLVALMFGTRWLAMLFGFAFFSHQVGGFLGVWLGGLAFEYTGSYDLVWMLSIAFGVASAIINLPIVEKPVERTAAAGSSS</sequence>
<evidence type="ECO:0000256" key="4">
    <source>
        <dbReference type="SAM" id="Phobius"/>
    </source>
</evidence>
<dbReference type="InterPro" id="IPR036259">
    <property type="entry name" value="MFS_trans_sf"/>
</dbReference>
<evidence type="ECO:0000259" key="5">
    <source>
        <dbReference type="PROSITE" id="PS50850"/>
    </source>
</evidence>
<dbReference type="AlphaFoldDB" id="A0A1W6ZZ58"/>
<dbReference type="Proteomes" id="UP000194137">
    <property type="component" value="Chromosome"/>
</dbReference>
<dbReference type="STRING" id="1235591.CAK95_00465"/>
<organism evidence="6 7">
    <name type="scientific">Pseudorhodoplanes sinuspersici</name>
    <dbReference type="NCBI Taxonomy" id="1235591"/>
    <lineage>
        <taxon>Bacteria</taxon>
        <taxon>Pseudomonadati</taxon>
        <taxon>Pseudomonadota</taxon>
        <taxon>Alphaproteobacteria</taxon>
        <taxon>Hyphomicrobiales</taxon>
        <taxon>Pseudorhodoplanes</taxon>
    </lineage>
</organism>
<dbReference type="GO" id="GO:0022857">
    <property type="term" value="F:transmembrane transporter activity"/>
    <property type="evidence" value="ECO:0007669"/>
    <property type="project" value="InterPro"/>
</dbReference>
<dbReference type="InterPro" id="IPR011701">
    <property type="entry name" value="MFS"/>
</dbReference>
<feature type="transmembrane region" description="Helical" evidence="4">
    <location>
        <begin position="143"/>
        <end position="166"/>
    </location>
</feature>
<proteinExistence type="predicted"/>
<dbReference type="PANTHER" id="PTHR11360">
    <property type="entry name" value="MONOCARBOXYLATE TRANSPORTER"/>
    <property type="match status" value="1"/>
</dbReference>
<dbReference type="Gene3D" id="1.20.1250.20">
    <property type="entry name" value="MFS general substrate transporter like domains"/>
    <property type="match status" value="2"/>
</dbReference>
<evidence type="ECO:0000313" key="7">
    <source>
        <dbReference type="Proteomes" id="UP000194137"/>
    </source>
</evidence>
<name>A0A1W6ZZ58_9HYPH</name>
<keyword evidence="2 4" id="KW-1133">Transmembrane helix</keyword>
<evidence type="ECO:0000256" key="1">
    <source>
        <dbReference type="ARBA" id="ARBA00022692"/>
    </source>
</evidence>
<feature type="transmembrane region" description="Helical" evidence="4">
    <location>
        <begin position="12"/>
        <end position="32"/>
    </location>
</feature>
<keyword evidence="3 4" id="KW-0472">Membrane</keyword>
<evidence type="ECO:0000313" key="6">
    <source>
        <dbReference type="EMBL" id="ARQ02679.1"/>
    </source>
</evidence>
<feature type="transmembrane region" description="Helical" evidence="4">
    <location>
        <begin position="263"/>
        <end position="283"/>
    </location>
</feature>
<dbReference type="InterPro" id="IPR020846">
    <property type="entry name" value="MFS_dom"/>
</dbReference>